<reference evidence="7 8" key="1">
    <citation type="journal article" date="2014" name="Int. J. Syst. Evol. Microbiol.">
        <title>Listeria floridensis sp. nov., Listeria aquatica sp. nov., Listeria cornellensis sp. nov., Listeria riparia sp. nov. and Listeria grandensis sp. nov., from agricultural and natural environments.</title>
        <authorList>
            <person name="den Bakker H.C."/>
            <person name="Warchocki S."/>
            <person name="Wright E.M."/>
            <person name="Allred A.F."/>
            <person name="Ahlstrom C."/>
            <person name="Manuel C.S."/>
            <person name="Stasiewicz M.J."/>
            <person name="Burrell A."/>
            <person name="Roof S."/>
            <person name="Strawn L."/>
            <person name="Fortes E.D."/>
            <person name="Nightingale K.K."/>
            <person name="Kephart D."/>
            <person name="Wiedmann M."/>
        </authorList>
    </citation>
    <scope>NUCLEOTIDE SEQUENCE [LARGE SCALE GENOMIC DNA]</scope>
    <source>
        <strain evidence="7 8">FSL S10-1187</strain>
    </source>
</reference>
<evidence type="ECO:0000313" key="7">
    <source>
        <dbReference type="EMBL" id="EUJ30559.1"/>
    </source>
</evidence>
<evidence type="ECO:0000256" key="3">
    <source>
        <dbReference type="ARBA" id="ARBA00022448"/>
    </source>
</evidence>
<evidence type="ECO:0000256" key="2">
    <source>
        <dbReference type="ARBA" id="ARBA00005695"/>
    </source>
</evidence>
<protein>
    <submittedName>
        <fullName evidence="7">Oligopeptide ABC transporter oligopeptide-binding protein</fullName>
    </submittedName>
</protein>
<evidence type="ECO:0000259" key="6">
    <source>
        <dbReference type="Pfam" id="PF00496"/>
    </source>
</evidence>
<dbReference type="PIRSF" id="PIRSF002741">
    <property type="entry name" value="MppA"/>
    <property type="match status" value="1"/>
</dbReference>
<dbReference type="InterPro" id="IPR030678">
    <property type="entry name" value="Peptide/Ni-bd"/>
</dbReference>
<proteinExistence type="inferred from homology"/>
<sequence>MKKRGFWLLAMIMVVGLVLAACGGGKSDSGSKDKTSSDSKKVVNLMESAEIPSMDSKKGTDGVSFTAQNQVFEGLYYLDEKDQVTPGVAASEPEVSDDQTVYTIKLRDDAKWSDGSAVTAKDFVYAWQTIVDPKTAAEYAGIFVGVMKNAGDIVDGKKDPSELGVKAVDDTTLEVTLEQPVPYFLSLLTFPTFYPQNQEYVEKQGESYAKDSEHMIYNGAFVMKDWTNTSKTWKFEKNDKYWNKENTKVDQINVQVVKEPGAAVNLFDTGKLDRATLTGDYAKQKKNDDDYKTELDAFVYYLKFNQKQNGKETLFANANARKAFSQSIDKEQLVETVLGNGSAAAEGYVPAKFTFNPETKEDFRKESGDLNKTDLTEAKKYWEKAKKELGIDKITVELLADDQDFNKKSSEFLQNALQTNLEGLTIKIKTVPYKSRLKLDENEEYTLQLVRWGPDYQDPITFLATQITDDSYNRANYSNKEYDKLLNEASTTLVTKPEERWQKMIEAEKVLMEDAGVAPLYQYGTAVLQKPELTGIVHHLFGAPFSYKWMELK</sequence>
<feature type="signal peptide" evidence="5">
    <location>
        <begin position="1"/>
        <end position="20"/>
    </location>
</feature>
<comment type="caution">
    <text evidence="7">The sequence shown here is derived from an EMBL/GenBank/DDBJ whole genome shotgun (WGS) entry which is preliminary data.</text>
</comment>
<name>A0ABN0RDZ5_9LIST</name>
<dbReference type="InterPro" id="IPR000914">
    <property type="entry name" value="SBP_5_dom"/>
</dbReference>
<dbReference type="PANTHER" id="PTHR30290:SF10">
    <property type="entry name" value="PERIPLASMIC OLIGOPEPTIDE-BINDING PROTEIN-RELATED"/>
    <property type="match status" value="1"/>
</dbReference>
<dbReference type="Pfam" id="PF00496">
    <property type="entry name" value="SBP_bac_5"/>
    <property type="match status" value="1"/>
</dbReference>
<gene>
    <name evidence="7" type="ORF">MFLO_10518</name>
</gene>
<dbReference type="EMBL" id="AODF01000023">
    <property type="protein sequence ID" value="EUJ30559.1"/>
    <property type="molecule type" value="Genomic_DNA"/>
</dbReference>
<dbReference type="CDD" id="cd08504">
    <property type="entry name" value="PBP2_OppA"/>
    <property type="match status" value="1"/>
</dbReference>
<dbReference type="InterPro" id="IPR023765">
    <property type="entry name" value="SBP_5_CS"/>
</dbReference>
<dbReference type="Gene3D" id="3.40.190.10">
    <property type="entry name" value="Periplasmic binding protein-like II"/>
    <property type="match status" value="1"/>
</dbReference>
<accession>A0ABN0RDZ5</accession>
<dbReference type="SUPFAM" id="SSF53850">
    <property type="entry name" value="Periplasmic binding protein-like II"/>
    <property type="match status" value="1"/>
</dbReference>
<keyword evidence="8" id="KW-1185">Reference proteome</keyword>
<dbReference type="RefSeq" id="WP_036097663.1">
    <property type="nucleotide sequence ID" value="NZ_AODF01000023.1"/>
</dbReference>
<dbReference type="PROSITE" id="PS51257">
    <property type="entry name" value="PROKAR_LIPOPROTEIN"/>
    <property type="match status" value="1"/>
</dbReference>
<feature type="chain" id="PRO_5047395239" evidence="5">
    <location>
        <begin position="21"/>
        <end position="553"/>
    </location>
</feature>
<dbReference type="InterPro" id="IPR039424">
    <property type="entry name" value="SBP_5"/>
</dbReference>
<organism evidence="7 8">
    <name type="scientific">Listeria floridensis FSL S10-1187</name>
    <dbReference type="NCBI Taxonomy" id="1265817"/>
    <lineage>
        <taxon>Bacteria</taxon>
        <taxon>Bacillati</taxon>
        <taxon>Bacillota</taxon>
        <taxon>Bacilli</taxon>
        <taxon>Bacillales</taxon>
        <taxon>Listeriaceae</taxon>
        <taxon>Listeria</taxon>
    </lineage>
</organism>
<dbReference type="Proteomes" id="UP000019249">
    <property type="component" value="Unassembled WGS sequence"/>
</dbReference>
<dbReference type="Gene3D" id="3.90.76.10">
    <property type="entry name" value="Dipeptide-binding Protein, Domain 1"/>
    <property type="match status" value="1"/>
</dbReference>
<evidence type="ECO:0000256" key="1">
    <source>
        <dbReference type="ARBA" id="ARBA00004193"/>
    </source>
</evidence>
<dbReference type="PANTHER" id="PTHR30290">
    <property type="entry name" value="PERIPLASMIC BINDING COMPONENT OF ABC TRANSPORTER"/>
    <property type="match status" value="1"/>
</dbReference>
<evidence type="ECO:0000256" key="4">
    <source>
        <dbReference type="ARBA" id="ARBA00022729"/>
    </source>
</evidence>
<keyword evidence="4 5" id="KW-0732">Signal</keyword>
<feature type="domain" description="Solute-binding protein family 5" evidence="6">
    <location>
        <begin position="84"/>
        <end position="468"/>
    </location>
</feature>
<dbReference type="PROSITE" id="PS01040">
    <property type="entry name" value="SBP_BACTERIAL_5"/>
    <property type="match status" value="1"/>
</dbReference>
<comment type="similarity">
    <text evidence="2">Belongs to the bacterial solute-binding protein 5 family.</text>
</comment>
<dbReference type="Gene3D" id="3.10.105.10">
    <property type="entry name" value="Dipeptide-binding Protein, Domain 3"/>
    <property type="match status" value="1"/>
</dbReference>
<evidence type="ECO:0000256" key="5">
    <source>
        <dbReference type="SAM" id="SignalP"/>
    </source>
</evidence>
<evidence type="ECO:0000313" key="8">
    <source>
        <dbReference type="Proteomes" id="UP000019249"/>
    </source>
</evidence>
<keyword evidence="3" id="KW-0813">Transport</keyword>
<comment type="subcellular location">
    <subcellularLocation>
        <location evidence="1">Cell membrane</location>
        <topology evidence="1">Lipid-anchor</topology>
    </subcellularLocation>
</comment>